<evidence type="ECO:0000313" key="2">
    <source>
        <dbReference type="Proteomes" id="UP000789702"/>
    </source>
</evidence>
<gene>
    <name evidence="1" type="ORF">DHETER_LOCUS4891</name>
</gene>
<comment type="caution">
    <text evidence="1">The sequence shown here is derived from an EMBL/GenBank/DDBJ whole genome shotgun (WGS) entry which is preliminary data.</text>
</comment>
<keyword evidence="2" id="KW-1185">Reference proteome</keyword>
<name>A0ACA9LSD7_9GLOM</name>
<dbReference type="Proteomes" id="UP000789702">
    <property type="component" value="Unassembled WGS sequence"/>
</dbReference>
<dbReference type="EMBL" id="CAJVPU010005112">
    <property type="protein sequence ID" value="CAG8543089.1"/>
    <property type="molecule type" value="Genomic_DNA"/>
</dbReference>
<proteinExistence type="predicted"/>
<evidence type="ECO:0000313" key="1">
    <source>
        <dbReference type="EMBL" id="CAG8543089.1"/>
    </source>
</evidence>
<reference evidence="1" key="1">
    <citation type="submission" date="2021-06" db="EMBL/GenBank/DDBJ databases">
        <authorList>
            <person name="Kallberg Y."/>
            <person name="Tangrot J."/>
            <person name="Rosling A."/>
        </authorList>
    </citation>
    <scope>NUCLEOTIDE SEQUENCE</scope>
    <source>
        <strain evidence="1">IL203A</strain>
    </source>
</reference>
<sequence length="106" mass="12272">KDIRKILYDADLYEETDTITFEQAITNVNIDQSSMNDDDDIASEESFELEEALNLSNSLFLPKTSQNEADIDNNVLDTGSSNWLKKFNQEENYDLAELEEMFLNYD</sequence>
<protein>
    <submittedName>
        <fullName evidence="1">1596_t:CDS:1</fullName>
    </submittedName>
</protein>
<organism evidence="1 2">
    <name type="scientific">Dentiscutata heterogama</name>
    <dbReference type="NCBI Taxonomy" id="1316150"/>
    <lineage>
        <taxon>Eukaryota</taxon>
        <taxon>Fungi</taxon>
        <taxon>Fungi incertae sedis</taxon>
        <taxon>Mucoromycota</taxon>
        <taxon>Glomeromycotina</taxon>
        <taxon>Glomeromycetes</taxon>
        <taxon>Diversisporales</taxon>
        <taxon>Gigasporaceae</taxon>
        <taxon>Dentiscutata</taxon>
    </lineage>
</organism>
<accession>A0ACA9LSD7</accession>
<feature type="non-terminal residue" evidence="1">
    <location>
        <position position="1"/>
    </location>
</feature>